<evidence type="ECO:0000313" key="4">
    <source>
        <dbReference type="EMBL" id="QWM90508.1"/>
    </source>
</evidence>
<protein>
    <submittedName>
        <fullName evidence="4">Endolysin/lysozyme</fullName>
    </submittedName>
</protein>
<dbReference type="SUPFAM" id="SSF53955">
    <property type="entry name" value="Lysozyme-like"/>
    <property type="match status" value="1"/>
</dbReference>
<dbReference type="GO" id="GO:0003796">
    <property type="term" value="F:lysozyme activity"/>
    <property type="evidence" value="ECO:0007669"/>
    <property type="project" value="InterPro"/>
</dbReference>
<reference evidence="4 5" key="1">
    <citation type="submission" date="2021-04" db="EMBL/GenBank/DDBJ databases">
        <authorList>
            <person name="Shkoporov A.N."/>
            <person name="Stockdale S.R."/>
            <person name="Guerin E."/>
            <person name="Ross R.P."/>
            <person name="Hill C."/>
        </authorList>
    </citation>
    <scope>NUCLEOTIDE SEQUENCE [LARGE SCALE GENOMIC DNA]</scope>
    <source>
        <strain evidence="5">cr13_1</strain>
    </source>
</reference>
<gene>
    <name evidence="4" type="primary">gp_26645</name>
</gene>
<dbReference type="InterPro" id="IPR023347">
    <property type="entry name" value="Lysozyme_dom_sf"/>
</dbReference>
<keyword evidence="5" id="KW-1185">Reference proteome</keyword>
<organism evidence="4 5">
    <name type="scientific">uncultured phage cr13_1</name>
    <dbReference type="NCBI Taxonomy" id="2986396"/>
    <lineage>
        <taxon>Viruses</taxon>
        <taxon>Duplodnaviria</taxon>
        <taxon>Heunggongvirae</taxon>
        <taxon>Uroviricota</taxon>
        <taxon>Caudoviricetes</taxon>
        <taxon>Crassvirales</taxon>
        <taxon>Crevaviridae</taxon>
        <taxon>Doltivirinae</taxon>
        <taxon>Kingevirus</taxon>
        <taxon>Kingevirus communis</taxon>
    </lineage>
</organism>
<proteinExistence type="predicted"/>
<dbReference type="RefSeq" id="YP_010360080.1">
    <property type="nucleotide sequence ID" value="NC_062780.1"/>
</dbReference>
<evidence type="ECO:0000313" key="5">
    <source>
        <dbReference type="Proteomes" id="UP000827409"/>
    </source>
</evidence>
<keyword evidence="3" id="KW-0472">Membrane</keyword>
<accession>A0AAE7V4J8</accession>
<keyword evidence="2" id="KW-0081">Bacteriolytic enzyme</keyword>
<dbReference type="Proteomes" id="UP000827409">
    <property type="component" value="Segment"/>
</dbReference>
<feature type="transmembrane region" description="Helical" evidence="3">
    <location>
        <begin position="486"/>
        <end position="507"/>
    </location>
</feature>
<dbReference type="EMBL" id="MZ130490">
    <property type="protein sequence ID" value="QWM90508.1"/>
    <property type="molecule type" value="Genomic_DNA"/>
</dbReference>
<dbReference type="GO" id="GO:0031640">
    <property type="term" value="P:killing of cells of another organism"/>
    <property type="evidence" value="ECO:0007669"/>
    <property type="project" value="UniProtKB-KW"/>
</dbReference>
<evidence type="ECO:0000256" key="3">
    <source>
        <dbReference type="SAM" id="Phobius"/>
    </source>
</evidence>
<dbReference type="Gene3D" id="1.10.530.40">
    <property type="match status" value="1"/>
</dbReference>
<evidence type="ECO:0000256" key="1">
    <source>
        <dbReference type="ARBA" id="ARBA00022529"/>
    </source>
</evidence>
<dbReference type="InterPro" id="IPR023346">
    <property type="entry name" value="Lysozyme-like_dom_sf"/>
</dbReference>
<evidence type="ECO:0000256" key="2">
    <source>
        <dbReference type="ARBA" id="ARBA00022638"/>
    </source>
</evidence>
<keyword evidence="3" id="KW-0812">Transmembrane</keyword>
<dbReference type="KEGG" id="vg:75690945"/>
<name>A0AAE7V4J8_9CAUD</name>
<keyword evidence="1" id="KW-0929">Antimicrobial</keyword>
<keyword evidence="3" id="KW-1133">Transmembrane helix</keyword>
<sequence length="1005" mass="110623">MSNHKVNPDSLRQVTRYINEYSQHIWDNELTGDKEFVRVKENGKLKTVRSRSKDGKYYYPYPSYEGGDDTIGPGFKLNDTSDFTKSVKAKGKATRKQIDAELNRRMAKAYNDVRDIYSEKYGIDDFNTLPQPIVNLMSNLAYRVGRTGFRQYKKLLKGANERNTDSIIKEYTTGNKRRDKSELEIFKTNSSNDYDMIRNKLFSNFNTDDNPDNYVEDMSKTNRKKYNFGGIRSTHDATADYLGMARNSGNSFFGNGMIDLFYHGGKNDDTGIPVKNYVDKLITNDKLIYANMQNKINNEIVTARGVARCGGLVRRKRKDFGGVMSGDAYRSIIADKNNRDYFENEGVGIKQKHLSDVYEYGNLDLNAQGIAKANQLMARDSAIYANMQNKINNEVLTSRGVTAKFGGLVGTPRRKFYWGGTSINDPGSVQWGTRVQASDIDESKYSADGEGIVGGSALSGVGTGLGIGAAVGGTAALATGVAAGSWLGPIGAGIGALIGGIVGLFTGRKKKRKEERRRQELLAEQAEMERQQTLGNMQDKVENDVATIRQSNLGNYSEGTGFYAKLGGMIGRRKLNTGGQVVPNSSNSVVAYGQTHEQYNPATGETGIIYGDSEIEGGGAKNGRMYAGEVVRETPEGGQVFSDTIKVPGTNRTFADYAKKLTDMKGKKEAQVIQLADGVTLSLSALDKSKTNKLQTGTNVRNIEKLVYRMNKARGESEAIDAKTEDLFEAQELYATALGLRNDAPVMRCGGMVRKKRPFGGYTSPYSLTGVSAPKLTTLPPIQTTASAGGGSAFKFGFNEFGLGMNLASSLFGIVGNALNTRANRKAIEFESTLHIPKGNKVDAVQYSTDYDISEELQELGTQERRAARYITDNTSNVQTARNSVANLAINAQLARNKLYGAKKDYQRQRYDLNRQERVNARNANNQIMYQDAINEYNKAVGLNQQLMAVRTQGLQGMLQGVEGLAGAVNNYASVRLYEKLWPRGVTNHMRSGFACGGLARRKRA</sequence>
<dbReference type="GO" id="GO:0042742">
    <property type="term" value="P:defense response to bacterium"/>
    <property type="evidence" value="ECO:0007669"/>
    <property type="project" value="UniProtKB-KW"/>
</dbReference>
<dbReference type="GeneID" id="75690945"/>